<evidence type="ECO:0000313" key="1">
    <source>
        <dbReference type="EMBL" id="JAH19960.1"/>
    </source>
</evidence>
<dbReference type="EMBL" id="GBXM01105251">
    <property type="protein sequence ID" value="JAH03326.1"/>
    <property type="molecule type" value="Transcribed_RNA"/>
</dbReference>
<sequence length="34" mass="4167">MNHGVVLDHKFNNQHELQQWPRTCRFFLCNIRAI</sequence>
<organism evidence="1">
    <name type="scientific">Anguilla anguilla</name>
    <name type="common">European freshwater eel</name>
    <name type="synonym">Muraena anguilla</name>
    <dbReference type="NCBI Taxonomy" id="7936"/>
    <lineage>
        <taxon>Eukaryota</taxon>
        <taxon>Metazoa</taxon>
        <taxon>Chordata</taxon>
        <taxon>Craniata</taxon>
        <taxon>Vertebrata</taxon>
        <taxon>Euteleostomi</taxon>
        <taxon>Actinopterygii</taxon>
        <taxon>Neopterygii</taxon>
        <taxon>Teleostei</taxon>
        <taxon>Anguilliformes</taxon>
        <taxon>Anguillidae</taxon>
        <taxon>Anguilla</taxon>
    </lineage>
</organism>
<reference evidence="1" key="2">
    <citation type="journal article" date="2015" name="Fish Shellfish Immunol.">
        <title>Early steps in the European eel (Anguilla anguilla)-Vibrio vulnificus interaction in the gills: Role of the RtxA13 toxin.</title>
        <authorList>
            <person name="Callol A."/>
            <person name="Pajuelo D."/>
            <person name="Ebbesson L."/>
            <person name="Teles M."/>
            <person name="MacKenzie S."/>
            <person name="Amaro C."/>
        </authorList>
    </citation>
    <scope>NUCLEOTIDE SEQUENCE</scope>
</reference>
<name>A0A0E9QUM5_ANGAN</name>
<dbReference type="AlphaFoldDB" id="A0A0E9QUM5"/>
<protein>
    <submittedName>
        <fullName evidence="1">Uncharacterized protein</fullName>
    </submittedName>
</protein>
<dbReference type="EMBL" id="GBXM01088617">
    <property type="protein sequence ID" value="JAH19960.1"/>
    <property type="molecule type" value="Transcribed_RNA"/>
</dbReference>
<accession>A0A0E9QUM5</accession>
<dbReference type="EMBL" id="GBXM01072150">
    <property type="protein sequence ID" value="JAH36427.1"/>
    <property type="molecule type" value="Transcribed_RNA"/>
</dbReference>
<reference evidence="1" key="1">
    <citation type="submission" date="2014-11" db="EMBL/GenBank/DDBJ databases">
        <authorList>
            <person name="Amaro Gonzalez C."/>
        </authorList>
    </citation>
    <scope>NUCLEOTIDE SEQUENCE</scope>
</reference>
<proteinExistence type="predicted"/>